<comment type="caution">
    <text evidence="10">The sequence shown here is derived from an EMBL/GenBank/DDBJ whole genome shotgun (WGS) entry which is preliminary data.</text>
</comment>
<gene>
    <name evidence="10" type="ORF">DPMN_095973</name>
</gene>
<dbReference type="Gene3D" id="3.40.30.10">
    <property type="entry name" value="Glutaredoxin"/>
    <property type="match status" value="1"/>
</dbReference>
<evidence type="ECO:0000256" key="5">
    <source>
        <dbReference type="ARBA" id="ARBA00013199"/>
    </source>
</evidence>
<dbReference type="PANTHER" id="PTHR42673:SF4">
    <property type="entry name" value="MALEYLACETOACETATE ISOMERASE"/>
    <property type="match status" value="1"/>
</dbReference>
<reference evidence="10" key="2">
    <citation type="submission" date="2020-11" db="EMBL/GenBank/DDBJ databases">
        <authorList>
            <person name="McCartney M.A."/>
            <person name="Auch B."/>
            <person name="Kono T."/>
            <person name="Mallez S."/>
            <person name="Becker A."/>
            <person name="Gohl D.M."/>
            <person name="Silverstein K.A.T."/>
            <person name="Koren S."/>
            <person name="Bechman K.B."/>
            <person name="Herman A."/>
            <person name="Abrahante J.E."/>
            <person name="Garbe J."/>
        </authorList>
    </citation>
    <scope>NUCLEOTIDE SEQUENCE</scope>
    <source>
        <strain evidence="10">Duluth1</strain>
        <tissue evidence="10">Whole animal</tissue>
    </source>
</reference>
<evidence type="ECO:0000313" key="11">
    <source>
        <dbReference type="Proteomes" id="UP000828390"/>
    </source>
</evidence>
<dbReference type="EMBL" id="JAIWYP010000003">
    <property type="protein sequence ID" value="KAH3853449.1"/>
    <property type="molecule type" value="Genomic_DNA"/>
</dbReference>
<dbReference type="GO" id="GO:0004364">
    <property type="term" value="F:glutathione transferase activity"/>
    <property type="evidence" value="ECO:0007669"/>
    <property type="project" value="TreeGrafter"/>
</dbReference>
<dbReference type="OrthoDB" id="202840at2759"/>
<dbReference type="GO" id="GO:0006749">
    <property type="term" value="P:glutathione metabolic process"/>
    <property type="evidence" value="ECO:0007669"/>
    <property type="project" value="TreeGrafter"/>
</dbReference>
<evidence type="ECO:0000256" key="4">
    <source>
        <dbReference type="ARBA" id="ARBA00010007"/>
    </source>
</evidence>
<reference evidence="10" key="1">
    <citation type="journal article" date="2019" name="bioRxiv">
        <title>The Genome of the Zebra Mussel, Dreissena polymorpha: A Resource for Invasive Species Research.</title>
        <authorList>
            <person name="McCartney M.A."/>
            <person name="Auch B."/>
            <person name="Kono T."/>
            <person name="Mallez S."/>
            <person name="Zhang Y."/>
            <person name="Obille A."/>
            <person name="Becker A."/>
            <person name="Abrahante J.E."/>
            <person name="Garbe J."/>
            <person name="Badalamenti J.P."/>
            <person name="Herman A."/>
            <person name="Mangelson H."/>
            <person name="Liachko I."/>
            <person name="Sullivan S."/>
            <person name="Sone E.D."/>
            <person name="Koren S."/>
            <person name="Silverstein K.A.T."/>
            <person name="Beckman K.B."/>
            <person name="Gohl D.M."/>
        </authorList>
    </citation>
    <scope>NUCLEOTIDE SEQUENCE</scope>
    <source>
        <strain evidence="10">Duluth1</strain>
        <tissue evidence="10">Whole animal</tissue>
    </source>
</reference>
<dbReference type="Gene3D" id="1.20.1050.10">
    <property type="match status" value="1"/>
</dbReference>
<dbReference type="InterPro" id="IPR034330">
    <property type="entry name" value="GST_Zeta_C"/>
</dbReference>
<dbReference type="FunFam" id="1.20.1050.10:FF:000010">
    <property type="entry name" value="Maleylacetoacetate isomerase isoform 1"/>
    <property type="match status" value="1"/>
</dbReference>
<dbReference type="CDD" id="cd03042">
    <property type="entry name" value="GST_N_Zeta"/>
    <property type="match status" value="1"/>
</dbReference>
<dbReference type="InterPro" id="IPR040079">
    <property type="entry name" value="Glutathione_S-Trfase"/>
</dbReference>
<dbReference type="InterPro" id="IPR010987">
    <property type="entry name" value="Glutathione-S-Trfase_C-like"/>
</dbReference>
<dbReference type="PROSITE" id="PS50404">
    <property type="entry name" value="GST_NTER"/>
    <property type="match status" value="1"/>
</dbReference>
<evidence type="ECO:0000259" key="8">
    <source>
        <dbReference type="PROSITE" id="PS50404"/>
    </source>
</evidence>
<dbReference type="InterPro" id="IPR005955">
    <property type="entry name" value="GST_Zeta"/>
</dbReference>
<dbReference type="AlphaFoldDB" id="A0A9D4L8X0"/>
<evidence type="ECO:0000256" key="2">
    <source>
        <dbReference type="ARBA" id="ARBA00001955"/>
    </source>
</evidence>
<proteinExistence type="inferred from homology"/>
<evidence type="ECO:0000256" key="3">
    <source>
        <dbReference type="ARBA" id="ARBA00004671"/>
    </source>
</evidence>
<dbReference type="NCBIfam" id="TIGR01262">
    <property type="entry name" value="maiA"/>
    <property type="match status" value="1"/>
</dbReference>
<accession>A0A9D4L8X0</accession>
<evidence type="ECO:0000256" key="7">
    <source>
        <dbReference type="ARBA" id="ARBA00023232"/>
    </source>
</evidence>
<dbReference type="SFLD" id="SFLDG00358">
    <property type="entry name" value="Main_(cytGST)"/>
    <property type="match status" value="1"/>
</dbReference>
<dbReference type="InterPro" id="IPR036282">
    <property type="entry name" value="Glutathione-S-Trfase_C_sf"/>
</dbReference>
<dbReference type="EC" id="5.2.1.2" evidence="5"/>
<comment type="pathway">
    <text evidence="3">Amino-acid degradation; L-phenylalanine degradation; acetoacetate and fumarate from L-phenylalanine: step 5/6.</text>
</comment>
<evidence type="ECO:0000313" key="10">
    <source>
        <dbReference type="EMBL" id="KAH3853449.1"/>
    </source>
</evidence>
<keyword evidence="7" id="KW-0585">Phenylalanine catabolism</keyword>
<dbReference type="GO" id="GO:0005739">
    <property type="term" value="C:mitochondrion"/>
    <property type="evidence" value="ECO:0007669"/>
    <property type="project" value="TreeGrafter"/>
</dbReference>
<dbReference type="InterPro" id="IPR004045">
    <property type="entry name" value="Glutathione_S-Trfase_N"/>
</dbReference>
<dbReference type="GO" id="GO:0006559">
    <property type="term" value="P:L-phenylalanine catabolic process"/>
    <property type="evidence" value="ECO:0007669"/>
    <property type="project" value="UniProtKB-KW"/>
</dbReference>
<dbReference type="Pfam" id="PF02798">
    <property type="entry name" value="GST_N"/>
    <property type="match status" value="1"/>
</dbReference>
<dbReference type="PROSITE" id="PS50405">
    <property type="entry name" value="GST_CTER"/>
    <property type="match status" value="1"/>
</dbReference>
<protein>
    <recommendedName>
        <fullName evidence="5">maleylacetoacetate isomerase</fullName>
        <ecNumber evidence="5">5.2.1.2</ecNumber>
    </recommendedName>
</protein>
<dbReference type="InterPro" id="IPR034333">
    <property type="entry name" value="GST_Zeta_N"/>
</dbReference>
<comment type="similarity">
    <text evidence="4">Belongs to the GST superfamily. Zeta family.</text>
</comment>
<feature type="domain" description="GST N-terminal" evidence="8">
    <location>
        <begin position="3"/>
        <end position="86"/>
    </location>
</feature>
<comment type="cofactor">
    <cofactor evidence="2">
        <name>glutathione</name>
        <dbReference type="ChEBI" id="CHEBI:57925"/>
    </cofactor>
</comment>
<evidence type="ECO:0000256" key="6">
    <source>
        <dbReference type="ARBA" id="ARBA00022878"/>
    </source>
</evidence>
<keyword evidence="6" id="KW-0828">Tyrosine catabolism</keyword>
<organism evidence="10 11">
    <name type="scientific">Dreissena polymorpha</name>
    <name type="common">Zebra mussel</name>
    <name type="synonym">Mytilus polymorpha</name>
    <dbReference type="NCBI Taxonomy" id="45954"/>
    <lineage>
        <taxon>Eukaryota</taxon>
        <taxon>Metazoa</taxon>
        <taxon>Spiralia</taxon>
        <taxon>Lophotrochozoa</taxon>
        <taxon>Mollusca</taxon>
        <taxon>Bivalvia</taxon>
        <taxon>Autobranchia</taxon>
        <taxon>Heteroconchia</taxon>
        <taxon>Euheterodonta</taxon>
        <taxon>Imparidentia</taxon>
        <taxon>Neoheterodontei</taxon>
        <taxon>Myida</taxon>
        <taxon>Dreissenoidea</taxon>
        <taxon>Dreissenidae</taxon>
        <taxon>Dreissena</taxon>
    </lineage>
</organism>
<dbReference type="GO" id="GO:0006572">
    <property type="term" value="P:L-tyrosine catabolic process"/>
    <property type="evidence" value="ECO:0007669"/>
    <property type="project" value="UniProtKB-KW"/>
</dbReference>
<dbReference type="InterPro" id="IPR036249">
    <property type="entry name" value="Thioredoxin-like_sf"/>
</dbReference>
<dbReference type="PANTHER" id="PTHR42673">
    <property type="entry name" value="MALEYLACETOACETATE ISOMERASE"/>
    <property type="match status" value="1"/>
</dbReference>
<comment type="catalytic activity">
    <reaction evidence="1">
        <text>4-maleylacetoacetate = 4-fumarylacetoacetate</text>
        <dbReference type="Rhea" id="RHEA:14817"/>
        <dbReference type="ChEBI" id="CHEBI:17105"/>
        <dbReference type="ChEBI" id="CHEBI:18034"/>
        <dbReference type="EC" id="5.2.1.2"/>
    </reaction>
</comment>
<dbReference type="SUPFAM" id="SSF47616">
    <property type="entry name" value="GST C-terminal domain-like"/>
    <property type="match status" value="1"/>
</dbReference>
<sequence>MASKPILYSYFRSSASWRVRIVLAMKGIDYEYRAVNLIKDGGMQKTEEFKAMNPMGQVPVFVVGDVALSQSMAIIDYLEDLYPIPSINPKDPIKKAQARALAELVTSGIQPIQNLSVLQKVSESQEGRAEWARFWIDKGFRAYEELVQRTAGKYSVGDEVTIADVCLVPQLYNANRFNVDMSRFPTITRIIVELSKLDAFKAAAPEVQPDTPEELKAK</sequence>
<dbReference type="GO" id="GO:0016034">
    <property type="term" value="F:maleylacetoacetate isomerase activity"/>
    <property type="evidence" value="ECO:0007669"/>
    <property type="project" value="UniProtKB-EC"/>
</dbReference>
<evidence type="ECO:0000259" key="9">
    <source>
        <dbReference type="PROSITE" id="PS50405"/>
    </source>
</evidence>
<dbReference type="SUPFAM" id="SSF52833">
    <property type="entry name" value="Thioredoxin-like"/>
    <property type="match status" value="1"/>
</dbReference>
<dbReference type="SFLD" id="SFLDS00019">
    <property type="entry name" value="Glutathione_Transferase_(cytos"/>
    <property type="match status" value="1"/>
</dbReference>
<name>A0A9D4L8X0_DREPO</name>
<evidence type="ECO:0000256" key="1">
    <source>
        <dbReference type="ARBA" id="ARBA00001622"/>
    </source>
</evidence>
<dbReference type="Proteomes" id="UP000828390">
    <property type="component" value="Unassembled WGS sequence"/>
</dbReference>
<dbReference type="CDD" id="cd03191">
    <property type="entry name" value="GST_C_Zeta"/>
    <property type="match status" value="1"/>
</dbReference>
<keyword evidence="11" id="KW-1185">Reference proteome</keyword>
<feature type="domain" description="GST C-terminal" evidence="9">
    <location>
        <begin position="91"/>
        <end position="213"/>
    </location>
</feature>